<organism evidence="2 3">
    <name type="scientific">Rhamnella rubrinervis</name>
    <dbReference type="NCBI Taxonomy" id="2594499"/>
    <lineage>
        <taxon>Eukaryota</taxon>
        <taxon>Viridiplantae</taxon>
        <taxon>Streptophyta</taxon>
        <taxon>Embryophyta</taxon>
        <taxon>Tracheophyta</taxon>
        <taxon>Spermatophyta</taxon>
        <taxon>Magnoliopsida</taxon>
        <taxon>eudicotyledons</taxon>
        <taxon>Gunneridae</taxon>
        <taxon>Pentapetalae</taxon>
        <taxon>rosids</taxon>
        <taxon>fabids</taxon>
        <taxon>Rosales</taxon>
        <taxon>Rhamnaceae</taxon>
        <taxon>rhamnoid group</taxon>
        <taxon>Rhamneae</taxon>
        <taxon>Rhamnella</taxon>
    </lineage>
</organism>
<keyword evidence="3" id="KW-1185">Reference proteome</keyword>
<gene>
    <name evidence="2" type="ORF">FNV43_RR20893</name>
</gene>
<feature type="region of interest" description="Disordered" evidence="1">
    <location>
        <begin position="195"/>
        <end position="218"/>
    </location>
</feature>
<evidence type="ECO:0000256" key="1">
    <source>
        <dbReference type="SAM" id="MobiDB-lite"/>
    </source>
</evidence>
<dbReference type="Proteomes" id="UP000796880">
    <property type="component" value="Unassembled WGS sequence"/>
</dbReference>
<feature type="region of interest" description="Disordered" evidence="1">
    <location>
        <begin position="109"/>
        <end position="136"/>
    </location>
</feature>
<feature type="region of interest" description="Disordered" evidence="1">
    <location>
        <begin position="73"/>
        <end position="96"/>
    </location>
</feature>
<evidence type="ECO:0008006" key="4">
    <source>
        <dbReference type="Google" id="ProtNLM"/>
    </source>
</evidence>
<dbReference type="OrthoDB" id="10645923at2759"/>
<dbReference type="PANTHER" id="PTHR47188">
    <property type="entry name" value="PROTEIN TAR1"/>
    <property type="match status" value="1"/>
</dbReference>
<dbReference type="AlphaFoldDB" id="A0A8K0DV85"/>
<dbReference type="GO" id="GO:0043457">
    <property type="term" value="P:regulation of cellular respiration"/>
    <property type="evidence" value="ECO:0007669"/>
    <property type="project" value="InterPro"/>
</dbReference>
<dbReference type="EMBL" id="VOIH02000009">
    <property type="protein sequence ID" value="KAF3438137.1"/>
    <property type="molecule type" value="Genomic_DNA"/>
</dbReference>
<dbReference type="PANTHER" id="PTHR47188:SF1">
    <property type="entry name" value="PROTEIN TAR1"/>
    <property type="match status" value="1"/>
</dbReference>
<name>A0A8K0DV85_9ROSA</name>
<evidence type="ECO:0000313" key="3">
    <source>
        <dbReference type="Proteomes" id="UP000796880"/>
    </source>
</evidence>
<evidence type="ECO:0000313" key="2">
    <source>
        <dbReference type="EMBL" id="KAF3438137.1"/>
    </source>
</evidence>
<sequence length="218" mass="23364">MAHLELDSVAAQKAAACMLSFEPFRKIKVDWRCNQRGSRPIGFLAPYGFTSPLASHMSTPWSVFQGGRMETAGGAGRAVRTPRQRANRDRGSVSAGMTTAGLGATAIRIGQRPSRSADRLSRSTSGRAPRPHSLPDNFKHSLTLFSKSFSSFPRGTCLLSVSPVFSLGPNLPPDWGCIPKQPDFATAPAWCGEGRTRRGSHLRAPLSEGLGRSARGAS</sequence>
<comment type="caution">
    <text evidence="2">The sequence shown here is derived from an EMBL/GenBank/DDBJ whole genome shotgun (WGS) entry which is preliminary data.</text>
</comment>
<protein>
    <recommendedName>
        <fullName evidence="4">Protein TAR1</fullName>
    </recommendedName>
</protein>
<reference evidence="2" key="1">
    <citation type="submission" date="2020-03" db="EMBL/GenBank/DDBJ databases">
        <title>A high-quality chromosome-level genome assembly of a woody plant with both climbing and erect habits, Rhamnella rubrinervis.</title>
        <authorList>
            <person name="Lu Z."/>
            <person name="Yang Y."/>
            <person name="Zhu X."/>
            <person name="Sun Y."/>
        </authorList>
    </citation>
    <scope>NUCLEOTIDE SEQUENCE</scope>
    <source>
        <strain evidence="2">BYM</strain>
        <tissue evidence="2">Leaf</tissue>
    </source>
</reference>
<accession>A0A8K0DV85</accession>
<proteinExistence type="predicted"/>
<dbReference type="InterPro" id="IPR044792">
    <property type="entry name" value="TAR1"/>
</dbReference>